<keyword evidence="6" id="KW-0560">Oxidoreductase</keyword>
<dbReference type="InterPro" id="IPR006620">
    <property type="entry name" value="Pro_4_hyd_alph"/>
</dbReference>
<comment type="similarity">
    <text evidence="2">Belongs to the TPA1 family.</text>
</comment>
<evidence type="ECO:0000313" key="10">
    <source>
        <dbReference type="EMBL" id="PVU88682.1"/>
    </source>
</evidence>
<keyword evidence="5" id="KW-0223">Dioxygenase</keyword>
<evidence type="ECO:0000259" key="9">
    <source>
        <dbReference type="PROSITE" id="PS51471"/>
    </source>
</evidence>
<keyword evidence="12" id="KW-1185">Reference proteome</keyword>
<evidence type="ECO:0000256" key="3">
    <source>
        <dbReference type="ARBA" id="ARBA00022723"/>
    </source>
</evidence>
<accession>A0A2T9YPF5</accession>
<dbReference type="SMART" id="SM00702">
    <property type="entry name" value="P4Hc"/>
    <property type="match status" value="1"/>
</dbReference>
<evidence type="ECO:0000256" key="4">
    <source>
        <dbReference type="ARBA" id="ARBA00022896"/>
    </source>
</evidence>
<dbReference type="AlphaFoldDB" id="A0A2T9YPF5"/>
<proteinExistence type="inferred from homology"/>
<evidence type="ECO:0000256" key="6">
    <source>
        <dbReference type="ARBA" id="ARBA00023002"/>
    </source>
</evidence>
<dbReference type="Proteomes" id="UP000245699">
    <property type="component" value="Unassembled WGS sequence"/>
</dbReference>
<dbReference type="EMBL" id="MBFT01000605">
    <property type="protein sequence ID" value="PVU88682.1"/>
    <property type="molecule type" value="Genomic_DNA"/>
</dbReference>
<evidence type="ECO:0000256" key="1">
    <source>
        <dbReference type="ARBA" id="ARBA00001961"/>
    </source>
</evidence>
<name>A0A2T9YPF5_9FUNG</name>
<dbReference type="EMBL" id="MBFT01000270">
    <property type="protein sequence ID" value="PVU94212.1"/>
    <property type="molecule type" value="Genomic_DNA"/>
</dbReference>
<keyword evidence="4" id="KW-0847">Vitamin C</keyword>
<comment type="caution">
    <text evidence="11">The sequence shown here is derived from an EMBL/GenBank/DDBJ whole genome shotgun (WGS) entry which is preliminary data.</text>
</comment>
<dbReference type="GO" id="GO:0005737">
    <property type="term" value="C:cytoplasm"/>
    <property type="evidence" value="ECO:0007669"/>
    <property type="project" value="TreeGrafter"/>
</dbReference>
<gene>
    <name evidence="11" type="ORF">BB559_003052</name>
    <name evidence="10" type="ORF">BB559_005453</name>
</gene>
<evidence type="ECO:0000256" key="8">
    <source>
        <dbReference type="ARBA" id="ARBA00047444"/>
    </source>
</evidence>
<dbReference type="Pfam" id="PF13661">
    <property type="entry name" value="2OG-FeII_Oxy_4"/>
    <property type="match status" value="1"/>
</dbReference>
<dbReference type="GO" id="GO:0031543">
    <property type="term" value="F:peptidyl-proline dioxygenase activity"/>
    <property type="evidence" value="ECO:0007669"/>
    <property type="project" value="TreeGrafter"/>
</dbReference>
<dbReference type="InterPro" id="IPR005123">
    <property type="entry name" value="Oxoglu/Fe-dep_dioxygenase_dom"/>
</dbReference>
<evidence type="ECO:0000313" key="11">
    <source>
        <dbReference type="EMBL" id="PVU94212.1"/>
    </source>
</evidence>
<dbReference type="Gene3D" id="2.60.120.620">
    <property type="entry name" value="q2cbj1_9rhob like domain"/>
    <property type="match status" value="2"/>
</dbReference>
<evidence type="ECO:0000256" key="5">
    <source>
        <dbReference type="ARBA" id="ARBA00022964"/>
    </source>
</evidence>
<evidence type="ECO:0000256" key="2">
    <source>
        <dbReference type="ARBA" id="ARBA00007443"/>
    </source>
</evidence>
<evidence type="ECO:0000313" key="12">
    <source>
        <dbReference type="Proteomes" id="UP000245699"/>
    </source>
</evidence>
<dbReference type="OrthoDB" id="430522at2759"/>
<feature type="domain" description="Fe2OG dioxygenase" evidence="9">
    <location>
        <begin position="187"/>
        <end position="295"/>
    </location>
</feature>
<keyword evidence="7" id="KW-0408">Iron</keyword>
<dbReference type="STRING" id="61424.A0A2T9YPF5"/>
<dbReference type="Pfam" id="PF10637">
    <property type="entry name" value="Ofd1_CTDD"/>
    <property type="match status" value="1"/>
</dbReference>
<keyword evidence="3" id="KW-0479">Metal-binding</keyword>
<dbReference type="InterPro" id="IPR051842">
    <property type="entry name" value="uS12_prolyl_hydroxylase"/>
</dbReference>
<reference evidence="11 12" key="1">
    <citation type="journal article" date="2018" name="MBio">
        <title>Comparative Genomics Reveals the Core Gene Toolbox for the Fungus-Insect Symbiosis.</title>
        <authorList>
            <person name="Wang Y."/>
            <person name="Stata M."/>
            <person name="Wang W."/>
            <person name="Stajich J.E."/>
            <person name="White M.M."/>
            <person name="Moncalvo J.M."/>
        </authorList>
    </citation>
    <scope>NUCLEOTIDE SEQUENCE [LARGE SCALE GENOMIC DNA]</scope>
    <source>
        <strain evidence="11 12">AUS-77-4</strain>
    </source>
</reference>
<dbReference type="GO" id="GO:0031418">
    <property type="term" value="F:L-ascorbic acid binding"/>
    <property type="evidence" value="ECO:0007669"/>
    <property type="project" value="UniProtKB-KW"/>
</dbReference>
<dbReference type="GO" id="GO:0006449">
    <property type="term" value="P:regulation of translational termination"/>
    <property type="evidence" value="ECO:0007669"/>
    <property type="project" value="TreeGrafter"/>
</dbReference>
<dbReference type="PANTHER" id="PTHR12117">
    <property type="entry name" value="HISTONE ACETYLTRANSFERASE COMPLEX"/>
    <property type="match status" value="1"/>
</dbReference>
<dbReference type="InterPro" id="IPR019601">
    <property type="entry name" value="Oxoglutarate/Fe-dep_Oase_C"/>
</dbReference>
<protein>
    <recommendedName>
        <fullName evidence="9">Fe2OG dioxygenase domain-containing protein</fullName>
    </recommendedName>
</protein>
<comment type="cofactor">
    <cofactor evidence="1">
        <name>L-ascorbate</name>
        <dbReference type="ChEBI" id="CHEBI:38290"/>
    </cofactor>
</comment>
<sequence length="572" mass="66417">MLHKNEVNLSTADLDQSNGGITKKLKMYSKDKKTNEDKLELSDDFVNNEFRDTFRKIFCNESVEGTEEIYVYHDDKKRKYTVRNNEDNKSIENENQLKLGSVVGSPFKVGVLHDVFDKSFLCELKEELGNLEWRHRSNDLYDFYQTDDLTVTCGEHVKNVQKLYGYLSSDDFISFMETISNTKLVRNRLDLAAQQYKHGGYLLCHDDSITGEKLRRKIAYILYLVEEDWNESDGGCLGLFSKDENNQPISVVKKLVPNFNTLAFFVTGKSSYHEVQEVLRKDGINRWSVTGWFYENVENTEELLKNEFPSEFTSIYDIIPKSHPLQSISLGFDTLPDEIKDGSDLLGYFINKDYLDGTSQQRILDNFLENSSIELKKFLKDNIYKELVKQLCSSENFASVWKKYPVLPPIVRKYYLIDENKYPTRDSKKGTDVADAVLKFFKSTEFSNYLTSITNLDFVKSSQEVRMFNKGCYTLIHDKVIEPEGLDVVFSFMGLKDSTDGSESKGETQWNSEKWDGGTHYIFEEDELLTIEPDHNTLSLVFRTEETKRFVKMVKSDSQFPRCEINMVFIEQ</sequence>
<comment type="catalytic activity">
    <reaction evidence="8">
        <text>[ribosomal protein uS12]-L-proline + 2-oxoglutarate + O2 = [ribosomal protein uS12]-(3S)-3-hydroxy-L-proline + succinate + CO2</text>
        <dbReference type="Rhea" id="RHEA:54156"/>
        <dbReference type="Rhea" id="RHEA-COMP:13816"/>
        <dbReference type="Rhea" id="RHEA-COMP:13818"/>
        <dbReference type="ChEBI" id="CHEBI:15379"/>
        <dbReference type="ChEBI" id="CHEBI:16526"/>
        <dbReference type="ChEBI" id="CHEBI:16810"/>
        <dbReference type="ChEBI" id="CHEBI:30031"/>
        <dbReference type="ChEBI" id="CHEBI:50342"/>
        <dbReference type="ChEBI" id="CHEBI:85428"/>
    </reaction>
</comment>
<dbReference type="InterPro" id="IPR039558">
    <property type="entry name" value="TPA1/OFD1_N"/>
</dbReference>
<dbReference type="GO" id="GO:0005506">
    <property type="term" value="F:iron ion binding"/>
    <property type="evidence" value="ECO:0007669"/>
    <property type="project" value="InterPro"/>
</dbReference>
<dbReference type="PROSITE" id="PS51471">
    <property type="entry name" value="FE2OG_OXY"/>
    <property type="match status" value="1"/>
</dbReference>
<evidence type="ECO:0000256" key="7">
    <source>
        <dbReference type="ARBA" id="ARBA00023004"/>
    </source>
</evidence>
<dbReference type="PANTHER" id="PTHR12117:SF0">
    <property type="entry name" value="PROLYL 3-HYDROXYLASE OGFOD1"/>
    <property type="match status" value="1"/>
</dbReference>
<organism evidence="11 12">
    <name type="scientific">Furculomyces boomerangus</name>
    <dbReference type="NCBI Taxonomy" id="61424"/>
    <lineage>
        <taxon>Eukaryota</taxon>
        <taxon>Fungi</taxon>
        <taxon>Fungi incertae sedis</taxon>
        <taxon>Zoopagomycota</taxon>
        <taxon>Kickxellomycotina</taxon>
        <taxon>Harpellomycetes</taxon>
        <taxon>Harpellales</taxon>
        <taxon>Harpellaceae</taxon>
        <taxon>Furculomyces</taxon>
    </lineage>
</organism>